<reference evidence="4 5" key="1">
    <citation type="submission" date="2015-07" db="EMBL/GenBank/DDBJ databases">
        <authorList>
            <person name="Ju K.-S."/>
            <person name="Doroghazi J.R."/>
            <person name="Metcalf W.W."/>
        </authorList>
    </citation>
    <scope>NUCLEOTIDE SEQUENCE [LARGE SCALE GENOMIC DNA]</scope>
    <source>
        <strain evidence="4 5">NRRL B-3589</strain>
    </source>
</reference>
<protein>
    <recommendedName>
        <fullName evidence="3">4'-phosphopantetheinyl transferase domain-containing protein</fullName>
    </recommendedName>
</protein>
<gene>
    <name evidence="4" type="ORF">ADK38_03550</name>
</gene>
<sequence>MDGPEGPWDVVRDEVARTGSCVLAAALDVWPATGWWTEEGPRLRRLLGTEWQRWSALPHEAIRRRFAASRVLLKEAAGAVLRTPAELLELSVAPSGRPYLRGHGQVDITLSHTERMLVVGVTTRGLIGVDVEQADRKLAGGQAPPHICTPWEQDYLASLPEQERGPALVRFWTLKEAYTKAIGQGLRFPVNGFCFGDEDGAPRLRGADGAPRAEGTGEEWRFATHWLHGRHIAAVALYDTGTGGVEYPGRSVLDTEVLRAFGYS</sequence>
<proteinExistence type="inferred from homology"/>
<evidence type="ECO:0000313" key="4">
    <source>
        <dbReference type="EMBL" id="KOG91372.1"/>
    </source>
</evidence>
<name>A0ABR5JDD6_9ACTN</name>
<dbReference type="SUPFAM" id="SSF56214">
    <property type="entry name" value="4'-phosphopantetheinyl transferase"/>
    <property type="match status" value="2"/>
</dbReference>
<dbReference type="PANTHER" id="PTHR12215">
    <property type="entry name" value="PHOSPHOPANTETHEINE TRANSFERASE"/>
    <property type="match status" value="1"/>
</dbReference>
<dbReference type="InterPro" id="IPR008278">
    <property type="entry name" value="4-PPantetheinyl_Trfase_dom"/>
</dbReference>
<comment type="caution">
    <text evidence="4">The sequence shown here is derived from an EMBL/GenBank/DDBJ whole genome shotgun (WGS) entry which is preliminary data.</text>
</comment>
<evidence type="ECO:0000256" key="2">
    <source>
        <dbReference type="ARBA" id="ARBA00022679"/>
    </source>
</evidence>
<dbReference type="Gene3D" id="3.90.470.20">
    <property type="entry name" value="4'-phosphopantetheinyl transferase domain"/>
    <property type="match status" value="2"/>
</dbReference>
<keyword evidence="2" id="KW-0808">Transferase</keyword>
<dbReference type="EMBL" id="LGUT01000291">
    <property type="protein sequence ID" value="KOG91372.1"/>
    <property type="molecule type" value="Genomic_DNA"/>
</dbReference>
<keyword evidence="5" id="KW-1185">Reference proteome</keyword>
<evidence type="ECO:0000256" key="1">
    <source>
        <dbReference type="ARBA" id="ARBA00010990"/>
    </source>
</evidence>
<dbReference type="InterPro" id="IPR050559">
    <property type="entry name" value="P-Pant_transferase_sf"/>
</dbReference>
<evidence type="ECO:0000313" key="5">
    <source>
        <dbReference type="Proteomes" id="UP000037020"/>
    </source>
</evidence>
<comment type="similarity">
    <text evidence="1">Belongs to the P-Pant transferase superfamily. Gsp/Sfp/HetI/AcpT family.</text>
</comment>
<dbReference type="PANTHER" id="PTHR12215:SF10">
    <property type="entry name" value="L-AMINOADIPATE-SEMIALDEHYDE DEHYDROGENASE-PHOSPHOPANTETHEINYL TRANSFERASE"/>
    <property type="match status" value="1"/>
</dbReference>
<evidence type="ECO:0000259" key="3">
    <source>
        <dbReference type="Pfam" id="PF01648"/>
    </source>
</evidence>
<dbReference type="Proteomes" id="UP000037020">
    <property type="component" value="Unassembled WGS sequence"/>
</dbReference>
<feature type="domain" description="4'-phosphopantetheinyl transferase" evidence="3">
    <location>
        <begin position="127"/>
        <end position="222"/>
    </location>
</feature>
<dbReference type="Pfam" id="PF01648">
    <property type="entry name" value="ACPS"/>
    <property type="match status" value="1"/>
</dbReference>
<accession>A0ABR5JDD6</accession>
<dbReference type="InterPro" id="IPR037143">
    <property type="entry name" value="4-PPantetheinyl_Trfase_dom_sf"/>
</dbReference>
<organism evidence="4 5">
    <name type="scientific">Streptomyces varsoviensis</name>
    <dbReference type="NCBI Taxonomy" id="67373"/>
    <lineage>
        <taxon>Bacteria</taxon>
        <taxon>Bacillati</taxon>
        <taxon>Actinomycetota</taxon>
        <taxon>Actinomycetes</taxon>
        <taxon>Kitasatosporales</taxon>
        <taxon>Streptomycetaceae</taxon>
        <taxon>Streptomyces</taxon>
    </lineage>
</organism>